<dbReference type="AlphaFoldDB" id="A0A6J8APQ1"/>
<keyword evidence="3" id="KW-1185">Reference proteome</keyword>
<dbReference type="Proteomes" id="UP000507470">
    <property type="component" value="Unassembled WGS sequence"/>
</dbReference>
<feature type="compositionally biased region" description="Polar residues" evidence="1">
    <location>
        <begin position="93"/>
        <end position="110"/>
    </location>
</feature>
<evidence type="ECO:0000313" key="3">
    <source>
        <dbReference type="Proteomes" id="UP000507470"/>
    </source>
</evidence>
<dbReference type="EMBL" id="CACVKT020001781">
    <property type="protein sequence ID" value="CAC5371642.1"/>
    <property type="molecule type" value="Genomic_DNA"/>
</dbReference>
<gene>
    <name evidence="2" type="ORF">MCOR_10026</name>
</gene>
<accession>A0A6J8APQ1</accession>
<feature type="region of interest" description="Disordered" evidence="1">
    <location>
        <begin position="91"/>
        <end position="119"/>
    </location>
</feature>
<name>A0A6J8APQ1_MYTCO</name>
<evidence type="ECO:0000313" key="2">
    <source>
        <dbReference type="EMBL" id="CAC5371642.1"/>
    </source>
</evidence>
<dbReference type="OrthoDB" id="6154981at2759"/>
<protein>
    <submittedName>
        <fullName evidence="2">Uncharacterized protein</fullName>
    </submittedName>
</protein>
<organism evidence="2 3">
    <name type="scientific">Mytilus coruscus</name>
    <name type="common">Sea mussel</name>
    <dbReference type="NCBI Taxonomy" id="42192"/>
    <lineage>
        <taxon>Eukaryota</taxon>
        <taxon>Metazoa</taxon>
        <taxon>Spiralia</taxon>
        <taxon>Lophotrochozoa</taxon>
        <taxon>Mollusca</taxon>
        <taxon>Bivalvia</taxon>
        <taxon>Autobranchia</taxon>
        <taxon>Pteriomorphia</taxon>
        <taxon>Mytilida</taxon>
        <taxon>Mytiloidea</taxon>
        <taxon>Mytilidae</taxon>
        <taxon>Mytilinae</taxon>
        <taxon>Mytilus</taxon>
    </lineage>
</organism>
<proteinExistence type="predicted"/>
<sequence length="170" mass="19497">MDEPAMKQLIANEVQNAVQSSHNFMFSRIDTLMNNKIVSFESSMKESQKQLSDSQIAKIEELTTDNYEFGRKSNKKQHKINIKIIKKMKEAQSHLQDNPMQNEQINSGTKGISEVDPTDNNFAQLESSKRQEHSPKVKKDIIDSADIVMLYEKYTNSENIGVIRDLVMIC</sequence>
<evidence type="ECO:0000256" key="1">
    <source>
        <dbReference type="SAM" id="MobiDB-lite"/>
    </source>
</evidence>
<reference evidence="2 3" key="1">
    <citation type="submission" date="2020-06" db="EMBL/GenBank/DDBJ databases">
        <authorList>
            <person name="Li R."/>
            <person name="Bekaert M."/>
        </authorList>
    </citation>
    <scope>NUCLEOTIDE SEQUENCE [LARGE SCALE GENOMIC DNA]</scope>
    <source>
        <strain evidence="3">wild</strain>
    </source>
</reference>